<dbReference type="AlphaFoldDB" id="A0A011WRQ0"/>
<protein>
    <submittedName>
        <fullName evidence="4">Glycerol acyltransferase</fullName>
    </submittedName>
</protein>
<keyword evidence="1 4" id="KW-0808">Transferase</keyword>
<sequence length="216" mass="23940">MDKRVVVYKVMRTVLAPLFYVLFQPKIIGAGNIPKNGAAVIAGNHKHALDPILVDISTRRTVRTLAKKDLHDSAFGWFFRSSGTIPVDLHAKHNPEALRAAKEALRDGELVNVSPEAKRNYTDELLLPFKYGAAVMAEDTGAPLVPYAIAGKYKPFGGLTIIFGKPFKATGDAEKTNRKLYNSIAALLKRVMPKEELESKKITSFEEWSSRNEKTS</sequence>
<dbReference type="Pfam" id="PF01553">
    <property type="entry name" value="Acyltransferase"/>
    <property type="match status" value="1"/>
</dbReference>
<dbReference type="GO" id="GO:0003841">
    <property type="term" value="F:1-acylglycerol-3-phosphate O-acyltransferase activity"/>
    <property type="evidence" value="ECO:0007669"/>
    <property type="project" value="TreeGrafter"/>
</dbReference>
<organism evidence="4 5">
    <name type="scientific">Ruminococcus albus SY3</name>
    <dbReference type="NCBI Taxonomy" id="1341156"/>
    <lineage>
        <taxon>Bacteria</taxon>
        <taxon>Bacillati</taxon>
        <taxon>Bacillota</taxon>
        <taxon>Clostridia</taxon>
        <taxon>Eubacteriales</taxon>
        <taxon>Oscillospiraceae</taxon>
        <taxon>Ruminococcus</taxon>
    </lineage>
</organism>
<reference evidence="4 5" key="1">
    <citation type="submission" date="2013-06" db="EMBL/GenBank/DDBJ databases">
        <title>Rumen cellulosomics: divergent fiber-degrading strategies revealed by comparative genome-wide analysis of six Ruminococcal strains.</title>
        <authorList>
            <person name="Dassa B."/>
            <person name="Borovok I."/>
            <person name="Lamed R."/>
            <person name="Flint H."/>
            <person name="Yeoman C.J."/>
            <person name="White B."/>
            <person name="Bayer E.A."/>
        </authorList>
    </citation>
    <scope>NUCLEOTIDE SEQUENCE [LARGE SCALE GENOMIC DNA]</scope>
    <source>
        <strain evidence="4 5">SY3</strain>
    </source>
</reference>
<evidence type="ECO:0000313" key="4">
    <source>
        <dbReference type="EMBL" id="EXM39680.1"/>
    </source>
</evidence>
<dbReference type="RefSeq" id="WP_037286559.1">
    <property type="nucleotide sequence ID" value="NZ_JEOB01000002.1"/>
</dbReference>
<dbReference type="GO" id="GO:0006654">
    <property type="term" value="P:phosphatidic acid biosynthetic process"/>
    <property type="evidence" value="ECO:0007669"/>
    <property type="project" value="TreeGrafter"/>
</dbReference>
<proteinExistence type="predicted"/>
<dbReference type="Proteomes" id="UP000021369">
    <property type="component" value="Unassembled WGS sequence"/>
</dbReference>
<dbReference type="InterPro" id="IPR002123">
    <property type="entry name" value="Plipid/glycerol_acylTrfase"/>
</dbReference>
<dbReference type="PANTHER" id="PTHR10434:SF11">
    <property type="entry name" value="1-ACYL-SN-GLYCEROL-3-PHOSPHATE ACYLTRANSFERASE"/>
    <property type="match status" value="1"/>
</dbReference>
<name>A0A011WRQ0_RUMAL</name>
<dbReference type="PATRIC" id="fig|1341156.4.peg.1932"/>
<keyword evidence="2 4" id="KW-0012">Acyltransferase</keyword>
<dbReference type="CDD" id="cd07989">
    <property type="entry name" value="LPLAT_AGPAT-like"/>
    <property type="match status" value="1"/>
</dbReference>
<evidence type="ECO:0000259" key="3">
    <source>
        <dbReference type="SMART" id="SM00563"/>
    </source>
</evidence>
<evidence type="ECO:0000256" key="2">
    <source>
        <dbReference type="ARBA" id="ARBA00023315"/>
    </source>
</evidence>
<dbReference type="SMART" id="SM00563">
    <property type="entry name" value="PlsC"/>
    <property type="match status" value="1"/>
</dbReference>
<accession>A0A011WRQ0</accession>
<evidence type="ECO:0000256" key="1">
    <source>
        <dbReference type="ARBA" id="ARBA00022679"/>
    </source>
</evidence>
<dbReference type="EMBL" id="JEOB01000002">
    <property type="protein sequence ID" value="EXM39680.1"/>
    <property type="molecule type" value="Genomic_DNA"/>
</dbReference>
<dbReference type="PANTHER" id="PTHR10434">
    <property type="entry name" value="1-ACYL-SN-GLYCEROL-3-PHOSPHATE ACYLTRANSFERASE"/>
    <property type="match status" value="1"/>
</dbReference>
<keyword evidence="5" id="KW-1185">Reference proteome</keyword>
<comment type="caution">
    <text evidence="4">The sequence shown here is derived from an EMBL/GenBank/DDBJ whole genome shotgun (WGS) entry which is preliminary data.</text>
</comment>
<dbReference type="SUPFAM" id="SSF69593">
    <property type="entry name" value="Glycerol-3-phosphate (1)-acyltransferase"/>
    <property type="match status" value="1"/>
</dbReference>
<feature type="domain" description="Phospholipid/glycerol acyltransferase" evidence="3">
    <location>
        <begin position="39"/>
        <end position="152"/>
    </location>
</feature>
<dbReference type="OrthoDB" id="9803035at2"/>
<evidence type="ECO:0000313" key="5">
    <source>
        <dbReference type="Proteomes" id="UP000021369"/>
    </source>
</evidence>
<gene>
    <name evidence="4" type="ORF">RASY3_07610</name>
</gene>